<gene>
    <name evidence="1" type="ORF">EBF16_05145</name>
    <name evidence="2" type="ORF">H3V42_01830</name>
</gene>
<dbReference type="EMBL" id="CP033230">
    <property type="protein sequence ID" value="AYO76377.1"/>
    <property type="molecule type" value="Genomic_DNA"/>
</dbReference>
<dbReference type="EMBL" id="CP060122">
    <property type="protein sequence ID" value="QNG46436.1"/>
    <property type="molecule type" value="Genomic_DNA"/>
</dbReference>
<dbReference type="Proteomes" id="UP000280708">
    <property type="component" value="Chromosome"/>
</dbReference>
<reference evidence="1 3" key="1">
    <citation type="submission" date="2018-10" db="EMBL/GenBank/DDBJ databases">
        <title>Characterization and genome analysis of a novel bacterium Sphingobium yanoikuyae SJTF8 capable of degrading PAHs.</title>
        <authorList>
            <person name="Yin C."/>
            <person name="Xiong W."/>
            <person name="Liang R."/>
        </authorList>
    </citation>
    <scope>NUCLEOTIDE SEQUENCE [LARGE SCALE GENOMIC DNA]</scope>
    <source>
        <strain evidence="1 3">SJTF8</strain>
    </source>
</reference>
<dbReference type="Proteomes" id="UP000515377">
    <property type="component" value="Chromosome"/>
</dbReference>
<name>A0A3G2UMJ1_SPHYA</name>
<evidence type="ECO:0000313" key="4">
    <source>
        <dbReference type="Proteomes" id="UP000515377"/>
    </source>
</evidence>
<evidence type="ECO:0000313" key="3">
    <source>
        <dbReference type="Proteomes" id="UP000280708"/>
    </source>
</evidence>
<sequence>MAKPIPTRFSVVPENETAAIAHLEARGYSPMTVEKDEGGLSVLIFTAFPDDEMFGLVQALPVHLSAKIGIVMGDQLPFASKPDH</sequence>
<proteinExistence type="predicted"/>
<organism evidence="1 3">
    <name type="scientific">Sphingobium yanoikuyae</name>
    <name type="common">Sphingomonas yanoikuyae</name>
    <dbReference type="NCBI Taxonomy" id="13690"/>
    <lineage>
        <taxon>Bacteria</taxon>
        <taxon>Pseudomonadati</taxon>
        <taxon>Pseudomonadota</taxon>
        <taxon>Alphaproteobacteria</taxon>
        <taxon>Sphingomonadales</taxon>
        <taxon>Sphingomonadaceae</taxon>
        <taxon>Sphingobium</taxon>
    </lineage>
</organism>
<evidence type="ECO:0000313" key="2">
    <source>
        <dbReference type="EMBL" id="QNG46436.1"/>
    </source>
</evidence>
<reference evidence="2 4" key="2">
    <citation type="submission" date="2020-07" db="EMBL/GenBank/DDBJ databases">
        <title>Whole genome sequence of Sphingobium yanoikuyae A3.</title>
        <authorList>
            <person name="Han S.-S."/>
        </authorList>
    </citation>
    <scope>NUCLEOTIDE SEQUENCE [LARGE SCALE GENOMIC DNA]</scope>
    <source>
        <strain evidence="2 4">A3</strain>
    </source>
</reference>
<dbReference type="RefSeq" id="WP_029547669.1">
    <property type="nucleotide sequence ID" value="NZ_JBCNKW010000029.1"/>
</dbReference>
<accession>A0A3G2UMJ1</accession>
<protein>
    <submittedName>
        <fullName evidence="1">Uncharacterized protein</fullName>
    </submittedName>
</protein>
<evidence type="ECO:0000313" key="1">
    <source>
        <dbReference type="EMBL" id="AYO76377.1"/>
    </source>
</evidence>
<dbReference type="AlphaFoldDB" id="A0A3G2UMJ1"/>